<evidence type="ECO:0000313" key="1">
    <source>
        <dbReference type="EMBL" id="AIR98308.1"/>
    </source>
</evidence>
<evidence type="ECO:0008006" key="3">
    <source>
        <dbReference type="Google" id="ProtNLM"/>
    </source>
</evidence>
<proteinExistence type="predicted"/>
<dbReference type="OrthoDB" id="4259880at2"/>
<accession>A0A089X583</accession>
<protein>
    <recommendedName>
        <fullName evidence="3">50S ribosomal protein L11 methyltransferase</fullName>
    </recommendedName>
</protein>
<evidence type="ECO:0000313" key="2">
    <source>
        <dbReference type="Proteomes" id="UP000029482"/>
    </source>
</evidence>
<dbReference type="AlphaFoldDB" id="A0A089X583"/>
<keyword evidence="2" id="KW-1185">Reference proteome</keyword>
<dbReference type="RefSeq" id="WP_043500749.1">
    <property type="nucleotide sequence ID" value="NZ_CP009438.1"/>
</dbReference>
<dbReference type="HOGENOM" id="CLU_2703253_0_0_11"/>
<name>A0A089X583_STRGA</name>
<dbReference type="Proteomes" id="UP000029482">
    <property type="component" value="Chromosome"/>
</dbReference>
<dbReference type="eggNOG" id="ENOG5032NEF">
    <property type="taxonomic scope" value="Bacteria"/>
</dbReference>
<reference evidence="2" key="1">
    <citation type="journal article" date="2015" name="J. Biotechnol.">
        <title>Complete genome sequence of the actinobacterium Streptomyces glaucescens GLA.O (DSM 40922) consisting of a linear chromosome and one linear plasmid.</title>
        <authorList>
            <person name="Ortseifen V."/>
            <person name="Winkler A."/>
            <person name="Albersmeier A."/>
            <person name="Wendler S."/>
            <person name="Puhler A."/>
            <person name="Kalinowski J."/>
            <person name="Ruckert C."/>
        </authorList>
    </citation>
    <scope>NUCLEOTIDE SEQUENCE [LARGE SCALE GENOMIC DNA]</scope>
    <source>
        <strain evidence="2">DSM 40922 / GLA O</strain>
    </source>
</reference>
<organism evidence="1 2">
    <name type="scientific">Streptomyces glaucescens</name>
    <dbReference type="NCBI Taxonomy" id="1907"/>
    <lineage>
        <taxon>Bacteria</taxon>
        <taxon>Bacillati</taxon>
        <taxon>Actinomycetota</taxon>
        <taxon>Actinomycetes</taxon>
        <taxon>Kitasatosporales</taxon>
        <taxon>Streptomycetaceae</taxon>
        <taxon>Streptomyces</taxon>
    </lineage>
</organism>
<dbReference type="EMBL" id="CP009438">
    <property type="protein sequence ID" value="AIR98308.1"/>
    <property type="molecule type" value="Genomic_DNA"/>
</dbReference>
<dbReference type="KEGG" id="sgu:SGLAU_11535"/>
<gene>
    <name evidence="1" type="ORF">SGLAU_11535</name>
</gene>
<sequence>MKWLLTVPADTDLGGLAARLSTVGVTLLDVAPVPLGDDEVVVQGEGPADLAARVADLGLPVRVNPGSEFDLGF</sequence>